<keyword evidence="2" id="KW-1185">Reference proteome</keyword>
<evidence type="ECO:0000313" key="1">
    <source>
        <dbReference type="EMBL" id="CAG4952619.1"/>
    </source>
</evidence>
<gene>
    <name evidence="1" type="ORF">PAPOLLO_LOCUS4668</name>
</gene>
<dbReference type="Proteomes" id="UP000691718">
    <property type="component" value="Unassembled WGS sequence"/>
</dbReference>
<proteinExistence type="predicted"/>
<evidence type="ECO:0000313" key="2">
    <source>
        <dbReference type="Proteomes" id="UP000691718"/>
    </source>
</evidence>
<sequence>MVLMDLTKGLLDNGFTYYTENYYYRLQTKKYKDRFGGNIESKQKTYIQGSYWKDTEEKKDSVHGDR</sequence>
<organism evidence="1 2">
    <name type="scientific">Parnassius apollo</name>
    <name type="common">Apollo butterfly</name>
    <name type="synonym">Papilio apollo</name>
    <dbReference type="NCBI Taxonomy" id="110799"/>
    <lineage>
        <taxon>Eukaryota</taxon>
        <taxon>Metazoa</taxon>
        <taxon>Ecdysozoa</taxon>
        <taxon>Arthropoda</taxon>
        <taxon>Hexapoda</taxon>
        <taxon>Insecta</taxon>
        <taxon>Pterygota</taxon>
        <taxon>Neoptera</taxon>
        <taxon>Endopterygota</taxon>
        <taxon>Lepidoptera</taxon>
        <taxon>Glossata</taxon>
        <taxon>Ditrysia</taxon>
        <taxon>Papilionoidea</taxon>
        <taxon>Papilionidae</taxon>
        <taxon>Parnassiinae</taxon>
        <taxon>Parnassini</taxon>
        <taxon>Parnassius</taxon>
        <taxon>Parnassius</taxon>
    </lineage>
</organism>
<accession>A0A8S3WC47</accession>
<reference evidence="1" key="1">
    <citation type="submission" date="2021-04" db="EMBL/GenBank/DDBJ databases">
        <authorList>
            <person name="Tunstrom K."/>
        </authorList>
    </citation>
    <scope>NUCLEOTIDE SEQUENCE</scope>
</reference>
<dbReference type="AlphaFoldDB" id="A0A8S3WC47"/>
<name>A0A8S3WC47_PARAO</name>
<dbReference type="EMBL" id="CAJQZP010000287">
    <property type="protein sequence ID" value="CAG4952619.1"/>
    <property type="molecule type" value="Genomic_DNA"/>
</dbReference>
<comment type="caution">
    <text evidence="1">The sequence shown here is derived from an EMBL/GenBank/DDBJ whole genome shotgun (WGS) entry which is preliminary data.</text>
</comment>
<protein>
    <submittedName>
        <fullName evidence="1">(apollo) hypothetical protein</fullName>
    </submittedName>
</protein>